<dbReference type="GO" id="GO:0005524">
    <property type="term" value="F:ATP binding"/>
    <property type="evidence" value="ECO:0007669"/>
    <property type="project" value="UniProtKB-KW"/>
</dbReference>
<dbReference type="GO" id="GO:0000725">
    <property type="term" value="P:recombinational repair"/>
    <property type="evidence" value="ECO:0007669"/>
    <property type="project" value="TreeGrafter"/>
</dbReference>
<dbReference type="AlphaFoldDB" id="A0A5J4Q473"/>
<name>A0A5J4Q473_9ZZZZ</name>
<dbReference type="InterPro" id="IPR014016">
    <property type="entry name" value="UvrD-like_ATP-bd"/>
</dbReference>
<sequence length="432" mass="49981">MNAFEQIIGHIENSKSFVLEAGAGSGKTYTLIQTLNYLIEHKGDLLKKSNQKIVCITYTNVAKNEINDRIENNDLVLVSTIHEFLWNSIKQYQKQLKKELCKLNEINLERDKAKGKTDSRYIENLVDRIDSIDKVEYNDTSFNDFEKGIIQHDDVIEIVKLMYENYLLLTDILSEKFPYLFVDEYQDTASATITCLIDYLLNRNLCKIILGFYGDSHQKIYDYGVGDLEKYYVSNGGFIELVKKEENYRSSLSVVNLLNNFRKNIQQIPQTASEGSVKFIYWKEHPEKLKKDIRKYNTEISIFKNQFYDAVISKLSANGWVFDGASNDKGKVLVLANSRVAQRAGFGNLYSIFSRRFGQSTKERLLDRNHPLLTFFVGTIDKKTSQERKTGLEHLISFWNESNQPVVHLANINFNTVHISIKEKQIQILNHS</sequence>
<dbReference type="Gene3D" id="3.40.50.300">
    <property type="entry name" value="P-loop containing nucleotide triphosphate hydrolases"/>
    <property type="match status" value="1"/>
</dbReference>
<keyword evidence="2 6" id="KW-0378">Hydrolase</keyword>
<dbReference type="EMBL" id="SNRY01005104">
    <property type="protein sequence ID" value="KAA6315828.1"/>
    <property type="molecule type" value="Genomic_DNA"/>
</dbReference>
<evidence type="ECO:0000259" key="5">
    <source>
        <dbReference type="PROSITE" id="PS51198"/>
    </source>
</evidence>
<feature type="domain" description="UvrD-like helicase ATP-binding" evidence="5">
    <location>
        <begin position="1"/>
        <end position="251"/>
    </location>
</feature>
<comment type="caution">
    <text evidence="6">The sequence shown here is derived from an EMBL/GenBank/DDBJ whole genome shotgun (WGS) entry which is preliminary data.</text>
</comment>
<accession>A0A5J4Q473</accession>
<proteinExistence type="predicted"/>
<dbReference type="EC" id="3.6.4.12" evidence="6"/>
<evidence type="ECO:0000313" key="6">
    <source>
        <dbReference type="EMBL" id="KAA6315828.1"/>
    </source>
</evidence>
<dbReference type="GO" id="GO:0016787">
    <property type="term" value="F:hydrolase activity"/>
    <property type="evidence" value="ECO:0007669"/>
    <property type="project" value="UniProtKB-KW"/>
</dbReference>
<dbReference type="GO" id="GO:0003677">
    <property type="term" value="F:DNA binding"/>
    <property type="evidence" value="ECO:0007669"/>
    <property type="project" value="InterPro"/>
</dbReference>
<evidence type="ECO:0000256" key="4">
    <source>
        <dbReference type="ARBA" id="ARBA00022840"/>
    </source>
</evidence>
<reference evidence="6" key="1">
    <citation type="submission" date="2019-03" db="EMBL/GenBank/DDBJ databases">
        <title>Single cell metagenomics reveals metabolic interactions within the superorganism composed of flagellate Streblomastix strix and complex community of Bacteroidetes bacteria on its surface.</title>
        <authorList>
            <person name="Treitli S.C."/>
            <person name="Kolisko M."/>
            <person name="Husnik F."/>
            <person name="Keeling P."/>
            <person name="Hampl V."/>
        </authorList>
    </citation>
    <scope>NUCLEOTIDE SEQUENCE</scope>
    <source>
        <strain evidence="6">STM</strain>
    </source>
</reference>
<dbReference type="GO" id="GO:0043138">
    <property type="term" value="F:3'-5' DNA helicase activity"/>
    <property type="evidence" value="ECO:0007669"/>
    <property type="project" value="TreeGrafter"/>
</dbReference>
<dbReference type="SUPFAM" id="SSF52540">
    <property type="entry name" value="P-loop containing nucleoside triphosphate hydrolases"/>
    <property type="match status" value="1"/>
</dbReference>
<keyword evidence="1" id="KW-0547">Nucleotide-binding</keyword>
<organism evidence="6">
    <name type="scientific">termite gut metagenome</name>
    <dbReference type="NCBI Taxonomy" id="433724"/>
    <lineage>
        <taxon>unclassified sequences</taxon>
        <taxon>metagenomes</taxon>
        <taxon>organismal metagenomes</taxon>
    </lineage>
</organism>
<dbReference type="Pfam" id="PF00580">
    <property type="entry name" value="UvrD-helicase"/>
    <property type="match status" value="1"/>
</dbReference>
<evidence type="ECO:0000256" key="2">
    <source>
        <dbReference type="ARBA" id="ARBA00022801"/>
    </source>
</evidence>
<dbReference type="PANTHER" id="PTHR11070:SF3">
    <property type="entry name" value="DNA 3'-5' HELICASE"/>
    <property type="match status" value="1"/>
</dbReference>
<keyword evidence="3 6" id="KW-0347">Helicase</keyword>
<evidence type="ECO:0000256" key="3">
    <source>
        <dbReference type="ARBA" id="ARBA00022806"/>
    </source>
</evidence>
<dbReference type="PROSITE" id="PS51198">
    <property type="entry name" value="UVRD_HELICASE_ATP_BIND"/>
    <property type="match status" value="1"/>
</dbReference>
<evidence type="ECO:0000256" key="1">
    <source>
        <dbReference type="ARBA" id="ARBA00022741"/>
    </source>
</evidence>
<keyword evidence="4" id="KW-0067">ATP-binding</keyword>
<gene>
    <name evidence="6" type="ORF">EZS27_033770</name>
</gene>
<dbReference type="GO" id="GO:0005829">
    <property type="term" value="C:cytosol"/>
    <property type="evidence" value="ECO:0007669"/>
    <property type="project" value="TreeGrafter"/>
</dbReference>
<dbReference type="PANTHER" id="PTHR11070">
    <property type="entry name" value="UVRD / RECB / PCRA DNA HELICASE FAMILY MEMBER"/>
    <property type="match status" value="1"/>
</dbReference>
<protein>
    <submittedName>
        <fullName evidence="6">ATP-dependent DNA helicase PcrA</fullName>
        <ecNumber evidence="6">3.6.4.12</ecNumber>
    </submittedName>
</protein>
<dbReference type="InterPro" id="IPR000212">
    <property type="entry name" value="DNA_helicase_UvrD/REP"/>
</dbReference>
<dbReference type="InterPro" id="IPR027417">
    <property type="entry name" value="P-loop_NTPase"/>
</dbReference>